<dbReference type="PANTHER" id="PTHR46783:SF3">
    <property type="entry name" value="GLOBIN FAMILY PROFILE DOMAIN-CONTAINING PROTEIN"/>
    <property type="match status" value="1"/>
</dbReference>
<dbReference type="GO" id="GO:0019825">
    <property type="term" value="F:oxygen binding"/>
    <property type="evidence" value="ECO:0007669"/>
    <property type="project" value="InterPro"/>
</dbReference>
<dbReference type="RefSeq" id="XP_032826157.1">
    <property type="nucleotide sequence ID" value="XM_032970266.1"/>
</dbReference>
<dbReference type="Proteomes" id="UP001318040">
    <property type="component" value="Chromosome 43"/>
</dbReference>
<proteinExistence type="inferred from homology"/>
<dbReference type="PROSITE" id="PS01033">
    <property type="entry name" value="GLOBIN"/>
    <property type="match status" value="1"/>
</dbReference>
<dbReference type="GO" id="GO:0005344">
    <property type="term" value="F:oxygen carrier activity"/>
    <property type="evidence" value="ECO:0007669"/>
    <property type="project" value="UniProtKB-KW"/>
</dbReference>
<protein>
    <submittedName>
        <fullName evidence="11">Globin-5-like isoform X1</fullName>
    </submittedName>
</protein>
<evidence type="ECO:0000256" key="7">
    <source>
        <dbReference type="RuleBase" id="RU000356"/>
    </source>
</evidence>
<comment type="similarity">
    <text evidence="1 7">Belongs to the globin family.</text>
</comment>
<name>A0AAJ7U0R7_PETMA</name>
<keyword evidence="5" id="KW-0479">Metal-binding</keyword>
<dbReference type="AlphaFoldDB" id="A0AAJ7U0R7"/>
<feature type="domain" description="Globin" evidence="9">
    <location>
        <begin position="39"/>
        <end position="187"/>
    </location>
</feature>
<keyword evidence="10" id="KW-1185">Reference proteome</keyword>
<sequence length="187" mass="21593">MVTAAPSWERERERRRRRASLSSSAAATMSIQDSGQVSDFSSDEKAAIRTIWKNVYEKYEDAGVAILSRLFVSHPGVKEFFPKFRELRTTESMRKSPALRWHGERIINAINDAVEELDVPAMQRLRLRQLSQRHATEFNVEPQFFKEISLIILAYLEETSGKDFTVDVKASWAKFLSLICIELKFAY</sequence>
<evidence type="ECO:0000256" key="4">
    <source>
        <dbReference type="ARBA" id="ARBA00022621"/>
    </source>
</evidence>
<evidence type="ECO:0000256" key="8">
    <source>
        <dbReference type="SAM" id="MobiDB-lite"/>
    </source>
</evidence>
<evidence type="ECO:0000256" key="5">
    <source>
        <dbReference type="ARBA" id="ARBA00022723"/>
    </source>
</evidence>
<dbReference type="GO" id="GO:0020037">
    <property type="term" value="F:heme binding"/>
    <property type="evidence" value="ECO:0007669"/>
    <property type="project" value="InterPro"/>
</dbReference>
<keyword evidence="3 7" id="KW-0349">Heme</keyword>
<dbReference type="InterPro" id="IPR009050">
    <property type="entry name" value="Globin-like_sf"/>
</dbReference>
<gene>
    <name evidence="11" type="primary">LOC116951552</name>
</gene>
<evidence type="ECO:0000256" key="2">
    <source>
        <dbReference type="ARBA" id="ARBA00022448"/>
    </source>
</evidence>
<dbReference type="Gene3D" id="1.10.490.10">
    <property type="entry name" value="Globins"/>
    <property type="match status" value="1"/>
</dbReference>
<dbReference type="SUPFAM" id="SSF46458">
    <property type="entry name" value="Globin-like"/>
    <property type="match status" value="1"/>
</dbReference>
<keyword evidence="4 7" id="KW-0561">Oxygen transport</keyword>
<feature type="region of interest" description="Disordered" evidence="8">
    <location>
        <begin position="1"/>
        <end position="36"/>
    </location>
</feature>
<dbReference type="GO" id="GO:0016491">
    <property type="term" value="F:oxidoreductase activity"/>
    <property type="evidence" value="ECO:0007669"/>
    <property type="project" value="TreeGrafter"/>
</dbReference>
<evidence type="ECO:0000313" key="10">
    <source>
        <dbReference type="Proteomes" id="UP001318040"/>
    </source>
</evidence>
<dbReference type="Pfam" id="PF00042">
    <property type="entry name" value="Globin"/>
    <property type="match status" value="1"/>
</dbReference>
<dbReference type="InterPro" id="IPR000971">
    <property type="entry name" value="Globin"/>
</dbReference>
<accession>A0AAJ7U0R7</accession>
<evidence type="ECO:0000313" key="11">
    <source>
        <dbReference type="RefSeq" id="XP_032826157.1"/>
    </source>
</evidence>
<keyword evidence="2 7" id="KW-0813">Transport</keyword>
<keyword evidence="6" id="KW-0408">Iron</keyword>
<evidence type="ECO:0000256" key="1">
    <source>
        <dbReference type="ARBA" id="ARBA00008705"/>
    </source>
</evidence>
<dbReference type="InterPro" id="IPR013314">
    <property type="entry name" value="Globin_lamprey/hagfish"/>
</dbReference>
<dbReference type="KEGG" id="pmrn:116951552"/>
<dbReference type="PRINTS" id="PR01906">
    <property type="entry name" value="FISHGLOBIN"/>
</dbReference>
<organism evidence="10 11">
    <name type="scientific">Petromyzon marinus</name>
    <name type="common">Sea lamprey</name>
    <dbReference type="NCBI Taxonomy" id="7757"/>
    <lineage>
        <taxon>Eukaryota</taxon>
        <taxon>Metazoa</taxon>
        <taxon>Chordata</taxon>
        <taxon>Craniata</taxon>
        <taxon>Vertebrata</taxon>
        <taxon>Cyclostomata</taxon>
        <taxon>Hyperoartia</taxon>
        <taxon>Petromyzontiformes</taxon>
        <taxon>Petromyzontidae</taxon>
        <taxon>Petromyzon</taxon>
    </lineage>
</organism>
<evidence type="ECO:0000256" key="3">
    <source>
        <dbReference type="ARBA" id="ARBA00022617"/>
    </source>
</evidence>
<dbReference type="PANTHER" id="PTHR46783">
    <property type="entry name" value="CYTOGLOBIN"/>
    <property type="match status" value="1"/>
</dbReference>
<reference evidence="11" key="1">
    <citation type="submission" date="2025-08" db="UniProtKB">
        <authorList>
            <consortium name="RefSeq"/>
        </authorList>
    </citation>
    <scope>IDENTIFICATION</scope>
    <source>
        <tissue evidence="11">Sperm</tissue>
    </source>
</reference>
<evidence type="ECO:0000259" key="9">
    <source>
        <dbReference type="PROSITE" id="PS01033"/>
    </source>
</evidence>
<evidence type="ECO:0000256" key="6">
    <source>
        <dbReference type="ARBA" id="ARBA00023004"/>
    </source>
</evidence>
<dbReference type="InterPro" id="IPR012292">
    <property type="entry name" value="Globin/Proto"/>
</dbReference>
<dbReference type="GO" id="GO:0005506">
    <property type="term" value="F:iron ion binding"/>
    <property type="evidence" value="ECO:0007669"/>
    <property type="project" value="InterPro"/>
</dbReference>